<gene>
    <name evidence="14" type="primary">hpxO</name>
    <name evidence="14" type="ORF">M8330_12280</name>
</gene>
<keyword evidence="7" id="KW-0520">NAD</keyword>
<evidence type="ECO:0000259" key="13">
    <source>
        <dbReference type="Pfam" id="PF01494"/>
    </source>
</evidence>
<sequence>MKILVVGAGIGGTSIALGLQRHGIEVEIVEQVRENKPVGAAISLWSNGIKCLNYLGVGEQVAALGGRMDHLSYADALTGETLCDFPLAPVHEGTGQRSYPVARADLQAMLMEAVGVENIRFGAKVVDITQDDDGVTATFADGSTTTADLLIAADGARSRTRAHVLGHDVERSYTGYTNVNGLVPADPAITGTTHWTTWVGENRRCAVMPVAGDRFYFWFDHVTPAGADVPREKVVDELRSVFGHWAPPVQKLIDAIEPGTANRVEIWDLDPIHTWVRGRVALLGDAAHSTAPDIGQGGCSALEDSVVLSGLLAAHRDDPLAALTRYQAARTERAAELVLKARKRSAVTHGHDPEATQAWYRELATEDGTGVMAGIVGNIVGGPFA</sequence>
<protein>
    <recommendedName>
        <fullName evidence="11">FAD-dependent urate hydroxylase</fullName>
        <ecNumber evidence="10">1.14.13.113</ecNumber>
    </recommendedName>
</protein>
<accession>A0A9X2IFH1</accession>
<dbReference type="InterPro" id="IPR002938">
    <property type="entry name" value="FAD-bd"/>
</dbReference>
<dbReference type="RefSeq" id="WP_250056018.1">
    <property type="nucleotide sequence ID" value="NZ_JAMJPH010000027.1"/>
</dbReference>
<keyword evidence="4" id="KW-0659">Purine metabolism</keyword>
<dbReference type="SUPFAM" id="SSF51905">
    <property type="entry name" value="FAD/NAD(P)-binding domain"/>
    <property type="match status" value="1"/>
</dbReference>
<dbReference type="PRINTS" id="PR00420">
    <property type="entry name" value="RNGMNOXGNASE"/>
</dbReference>
<evidence type="ECO:0000256" key="1">
    <source>
        <dbReference type="ARBA" id="ARBA00001974"/>
    </source>
</evidence>
<comment type="caution">
    <text evidence="14">The sequence shown here is derived from an EMBL/GenBank/DDBJ whole genome shotgun (WGS) entry which is preliminary data.</text>
</comment>
<dbReference type="GO" id="GO:0071949">
    <property type="term" value="F:FAD binding"/>
    <property type="evidence" value="ECO:0007669"/>
    <property type="project" value="InterPro"/>
</dbReference>
<evidence type="ECO:0000256" key="6">
    <source>
        <dbReference type="ARBA" id="ARBA00023002"/>
    </source>
</evidence>
<dbReference type="InterPro" id="IPR047712">
    <property type="entry name" value="HpxO"/>
</dbReference>
<evidence type="ECO:0000256" key="10">
    <source>
        <dbReference type="ARBA" id="ARBA00035128"/>
    </source>
</evidence>
<evidence type="ECO:0000256" key="9">
    <source>
        <dbReference type="ARBA" id="ARBA00035121"/>
    </source>
</evidence>
<dbReference type="Proteomes" id="UP001139485">
    <property type="component" value="Unassembled WGS sequence"/>
</dbReference>
<dbReference type="InterPro" id="IPR036188">
    <property type="entry name" value="FAD/NAD-bd_sf"/>
</dbReference>
<evidence type="ECO:0000256" key="3">
    <source>
        <dbReference type="ARBA" id="ARBA00022630"/>
    </source>
</evidence>
<dbReference type="Gene3D" id="3.50.50.60">
    <property type="entry name" value="FAD/NAD(P)-binding domain"/>
    <property type="match status" value="1"/>
</dbReference>
<dbReference type="AlphaFoldDB" id="A0A9X2IFH1"/>
<dbReference type="NCBIfam" id="NF033623">
    <property type="entry name" value="urate_HpxO"/>
    <property type="match status" value="1"/>
</dbReference>
<comment type="cofactor">
    <cofactor evidence="1">
        <name>FAD</name>
        <dbReference type="ChEBI" id="CHEBI:57692"/>
    </cofactor>
</comment>
<organism evidence="14 15">
    <name type="scientific">Nocardioides bruguierae</name>
    <dbReference type="NCBI Taxonomy" id="2945102"/>
    <lineage>
        <taxon>Bacteria</taxon>
        <taxon>Bacillati</taxon>
        <taxon>Actinomycetota</taxon>
        <taxon>Actinomycetes</taxon>
        <taxon>Propionibacteriales</taxon>
        <taxon>Nocardioidaceae</taxon>
        <taxon>Nocardioides</taxon>
    </lineage>
</organism>
<dbReference type="GO" id="GO:0004846">
    <property type="term" value="F:urate oxidase activity"/>
    <property type="evidence" value="ECO:0007669"/>
    <property type="project" value="InterPro"/>
</dbReference>
<evidence type="ECO:0000256" key="11">
    <source>
        <dbReference type="ARBA" id="ARBA00035262"/>
    </source>
</evidence>
<comment type="pathway">
    <text evidence="2">Purine metabolism; urate degradation.</text>
</comment>
<evidence type="ECO:0000313" key="14">
    <source>
        <dbReference type="EMBL" id="MCM0621068.1"/>
    </source>
</evidence>
<dbReference type="GO" id="GO:0019628">
    <property type="term" value="P:urate catabolic process"/>
    <property type="evidence" value="ECO:0007669"/>
    <property type="project" value="InterPro"/>
</dbReference>
<dbReference type="InterPro" id="IPR050493">
    <property type="entry name" value="FAD-dep_Monooxygenase_BioMet"/>
</dbReference>
<dbReference type="SUPFAM" id="SSF54373">
    <property type="entry name" value="FAD-linked reductases, C-terminal domain"/>
    <property type="match status" value="1"/>
</dbReference>
<dbReference type="PANTHER" id="PTHR13789:SF309">
    <property type="entry name" value="PUTATIVE (AFU_ORTHOLOGUE AFUA_6G14510)-RELATED"/>
    <property type="match status" value="1"/>
</dbReference>
<keyword evidence="8" id="KW-0503">Monooxygenase</keyword>
<keyword evidence="15" id="KW-1185">Reference proteome</keyword>
<evidence type="ECO:0000256" key="5">
    <source>
        <dbReference type="ARBA" id="ARBA00022827"/>
    </source>
</evidence>
<dbReference type="Pfam" id="PF01494">
    <property type="entry name" value="FAD_binding_3"/>
    <property type="match status" value="1"/>
</dbReference>
<evidence type="ECO:0000313" key="15">
    <source>
        <dbReference type="Proteomes" id="UP001139485"/>
    </source>
</evidence>
<name>A0A9X2IFH1_9ACTN</name>
<comment type="similarity">
    <text evidence="9">Belongs to the FAD-dependent urate hydroxylase family.</text>
</comment>
<dbReference type="PANTHER" id="PTHR13789">
    <property type="entry name" value="MONOOXYGENASE"/>
    <property type="match status" value="1"/>
</dbReference>
<reference evidence="14" key="1">
    <citation type="submission" date="2022-05" db="EMBL/GenBank/DDBJ databases">
        <authorList>
            <person name="Tuo L."/>
        </authorList>
    </citation>
    <scope>NUCLEOTIDE SEQUENCE</scope>
    <source>
        <strain evidence="14">BSK12Z-4</strain>
    </source>
</reference>
<evidence type="ECO:0000256" key="2">
    <source>
        <dbReference type="ARBA" id="ARBA00004705"/>
    </source>
</evidence>
<dbReference type="GO" id="GO:0102099">
    <property type="term" value="F:FAD-dependent urate hydroxylase activity"/>
    <property type="evidence" value="ECO:0007669"/>
    <property type="project" value="UniProtKB-EC"/>
</dbReference>
<dbReference type="GO" id="GO:0006144">
    <property type="term" value="P:purine nucleobase metabolic process"/>
    <property type="evidence" value="ECO:0007669"/>
    <property type="project" value="UniProtKB-KW"/>
</dbReference>
<keyword evidence="3" id="KW-0285">Flavoprotein</keyword>
<proteinExistence type="inferred from homology"/>
<feature type="domain" description="FAD-binding" evidence="13">
    <location>
        <begin position="2"/>
        <end position="338"/>
    </location>
</feature>
<dbReference type="EMBL" id="JAMOIL010000013">
    <property type="protein sequence ID" value="MCM0621068.1"/>
    <property type="molecule type" value="Genomic_DNA"/>
</dbReference>
<evidence type="ECO:0000256" key="8">
    <source>
        <dbReference type="ARBA" id="ARBA00023033"/>
    </source>
</evidence>
<evidence type="ECO:0000256" key="12">
    <source>
        <dbReference type="ARBA" id="ARBA00047521"/>
    </source>
</evidence>
<evidence type="ECO:0000256" key="7">
    <source>
        <dbReference type="ARBA" id="ARBA00023027"/>
    </source>
</evidence>
<comment type="catalytic activity">
    <reaction evidence="12">
        <text>urate + NADH + O2 + H(+) = 5-hydroxyisourate + NAD(+) + H2O</text>
        <dbReference type="Rhea" id="RHEA:27329"/>
        <dbReference type="ChEBI" id="CHEBI:15377"/>
        <dbReference type="ChEBI" id="CHEBI:15378"/>
        <dbReference type="ChEBI" id="CHEBI:15379"/>
        <dbReference type="ChEBI" id="CHEBI:17775"/>
        <dbReference type="ChEBI" id="CHEBI:18072"/>
        <dbReference type="ChEBI" id="CHEBI:57540"/>
        <dbReference type="ChEBI" id="CHEBI:57945"/>
        <dbReference type="EC" id="1.14.13.113"/>
    </reaction>
</comment>
<keyword evidence="6" id="KW-0560">Oxidoreductase</keyword>
<dbReference type="EC" id="1.14.13.113" evidence="10"/>
<evidence type="ECO:0000256" key="4">
    <source>
        <dbReference type="ARBA" id="ARBA00022631"/>
    </source>
</evidence>
<keyword evidence="5" id="KW-0274">FAD</keyword>